<accession>A0A0A1F691</accession>
<dbReference type="InterPro" id="IPR011006">
    <property type="entry name" value="CheY-like_superfamily"/>
</dbReference>
<dbReference type="InterPro" id="IPR001789">
    <property type="entry name" value="Sig_transdc_resp-reg_receiver"/>
</dbReference>
<gene>
    <name evidence="3" type="ORF">LT85_0135</name>
</gene>
<evidence type="ECO:0000313" key="3">
    <source>
        <dbReference type="EMBL" id="AIY39295.1"/>
    </source>
</evidence>
<protein>
    <submittedName>
        <fullName evidence="3">CheY-like receiver</fullName>
    </submittedName>
</protein>
<organism evidence="3 4">
    <name type="scientific">Collimonas arenae</name>
    <dbReference type="NCBI Taxonomy" id="279058"/>
    <lineage>
        <taxon>Bacteria</taxon>
        <taxon>Pseudomonadati</taxon>
        <taxon>Pseudomonadota</taxon>
        <taxon>Betaproteobacteria</taxon>
        <taxon>Burkholderiales</taxon>
        <taxon>Oxalobacteraceae</taxon>
        <taxon>Collimonas</taxon>
    </lineage>
</organism>
<evidence type="ECO:0000256" key="1">
    <source>
        <dbReference type="PROSITE-ProRule" id="PRU00169"/>
    </source>
</evidence>
<dbReference type="STRING" id="279058.LT85_0135"/>
<sequence>MRLQCANMNISLPVYQHPTLTILIDDSQSFLDSLAFQLPPQMARKVFHDTQAALEWLRDAYRQSPSKTQSIRVNYDEQSFSFDRRTVAVDIDQIYRQSLNRRRFMLPSVLVIDYAMPQMNGLAFCQAVQDLPCKKILFTGQADEKIAIEAFNRGLIDRFIKKGDHDALDHLEAEIRTLQKEFFHAQSLTLKDLLSRHSYTFLSDPAMEALVEQLCKRHGFVEYYLFPNPTGILFFDIQGKATLMVVETEASLMSQLEVAQDYGAPLELLTGLREMRLVPFFSDSGGMYTDALRHDWLSYCLPAQICFGTQDYYWALFDFPAHYMRESFYSFAEFLRDQSADVKS</sequence>
<feature type="domain" description="Response regulatory" evidence="2">
    <location>
        <begin position="20"/>
        <end position="176"/>
    </location>
</feature>
<keyword evidence="4" id="KW-1185">Reference proteome</keyword>
<feature type="modified residue" description="4-aspartylphosphate" evidence="1">
    <location>
        <position position="113"/>
    </location>
</feature>
<dbReference type="GO" id="GO:0000160">
    <property type="term" value="P:phosphorelay signal transduction system"/>
    <property type="evidence" value="ECO:0007669"/>
    <property type="project" value="InterPro"/>
</dbReference>
<reference evidence="4" key="1">
    <citation type="journal article" date="2014" name="Soil Biol. Biochem.">
        <title>Structure and function of bacterial communities in ageing soils: Insights from the Mendocino ecological staircase.</title>
        <authorList>
            <person name="Uroz S."/>
            <person name="Tech J.J."/>
            <person name="Sawaya N.A."/>
            <person name="Frey-Klett P."/>
            <person name="Leveau J.H.J."/>
        </authorList>
    </citation>
    <scope>NUCLEOTIDE SEQUENCE [LARGE SCALE GENOMIC DNA]</scope>
    <source>
        <strain evidence="4">Cal35</strain>
    </source>
</reference>
<evidence type="ECO:0000313" key="4">
    <source>
        <dbReference type="Proteomes" id="UP000030302"/>
    </source>
</evidence>
<proteinExistence type="predicted"/>
<name>A0A0A1F691_9BURK</name>
<keyword evidence="1" id="KW-0597">Phosphoprotein</keyword>
<dbReference type="Proteomes" id="UP000030302">
    <property type="component" value="Chromosome"/>
</dbReference>
<dbReference type="KEGG" id="care:LT85_0135"/>
<dbReference type="AlphaFoldDB" id="A0A0A1F691"/>
<dbReference type="EMBL" id="CP009962">
    <property type="protein sequence ID" value="AIY39295.1"/>
    <property type="molecule type" value="Genomic_DNA"/>
</dbReference>
<dbReference type="Pfam" id="PF00072">
    <property type="entry name" value="Response_reg"/>
    <property type="match status" value="1"/>
</dbReference>
<dbReference type="SUPFAM" id="SSF52172">
    <property type="entry name" value="CheY-like"/>
    <property type="match status" value="1"/>
</dbReference>
<evidence type="ECO:0000259" key="2">
    <source>
        <dbReference type="PROSITE" id="PS50110"/>
    </source>
</evidence>
<dbReference type="PROSITE" id="PS50110">
    <property type="entry name" value="RESPONSE_REGULATORY"/>
    <property type="match status" value="1"/>
</dbReference>
<dbReference type="Gene3D" id="3.40.50.2300">
    <property type="match status" value="1"/>
</dbReference>
<dbReference type="HOGENOM" id="CLU_070076_0_0_4"/>